<dbReference type="PROSITE" id="PS00445">
    <property type="entry name" value="FGGY_KINASES_2"/>
    <property type="match status" value="1"/>
</dbReference>
<comment type="pathway">
    <text evidence="7 9">Carbohydrate degradation; L-arabinose degradation via L-ribulose; D-xylulose 5-phosphate from L-arabinose (bacterial route): step 2/3.</text>
</comment>
<name>A0AAP7A779_PAEAL</name>
<dbReference type="AlphaFoldDB" id="A0AAP7A779"/>
<dbReference type="Proteomes" id="UP000552038">
    <property type="component" value="Unassembled WGS sequence"/>
</dbReference>
<dbReference type="RefSeq" id="WP_163980290.1">
    <property type="nucleotide sequence ID" value="NZ_JABFOR010000079.1"/>
</dbReference>
<dbReference type="CDD" id="cd07781">
    <property type="entry name" value="ASKHA_NBD_FGGY_L-RBK"/>
    <property type="match status" value="1"/>
</dbReference>
<dbReference type="PANTHER" id="PTHR43435">
    <property type="entry name" value="RIBULOKINASE"/>
    <property type="match status" value="1"/>
</dbReference>
<comment type="similarity">
    <text evidence="7 9">Belongs to the ribulokinase family.</text>
</comment>
<dbReference type="Pfam" id="PF00370">
    <property type="entry name" value="FGGY_N"/>
    <property type="match status" value="1"/>
</dbReference>
<evidence type="ECO:0000256" key="4">
    <source>
        <dbReference type="ARBA" id="ARBA00022840"/>
    </source>
</evidence>
<keyword evidence="4 7" id="KW-0067">ATP-binding</keyword>
<keyword evidence="2 7" id="KW-0547">Nucleotide-binding</keyword>
<evidence type="ECO:0000313" key="12">
    <source>
        <dbReference type="EMBL" id="NOJ74113.1"/>
    </source>
</evidence>
<evidence type="ECO:0000256" key="2">
    <source>
        <dbReference type="ARBA" id="ARBA00022741"/>
    </source>
</evidence>
<dbReference type="NCBIfam" id="NF003154">
    <property type="entry name" value="PRK04123.1"/>
    <property type="match status" value="1"/>
</dbReference>
<dbReference type="GO" id="GO:0005737">
    <property type="term" value="C:cytoplasm"/>
    <property type="evidence" value="ECO:0007669"/>
    <property type="project" value="TreeGrafter"/>
</dbReference>
<proteinExistence type="inferred from homology"/>
<dbReference type="InterPro" id="IPR018484">
    <property type="entry name" value="FGGY_N"/>
</dbReference>
<dbReference type="InterPro" id="IPR018485">
    <property type="entry name" value="FGGY_C"/>
</dbReference>
<evidence type="ECO:0000259" key="11">
    <source>
        <dbReference type="Pfam" id="PF02782"/>
    </source>
</evidence>
<feature type="domain" description="Carbohydrate kinase FGGY C-terminal" evidence="11">
    <location>
        <begin position="289"/>
        <end position="487"/>
    </location>
</feature>
<dbReference type="InterPro" id="IPR043129">
    <property type="entry name" value="ATPase_NBD"/>
</dbReference>
<protein>
    <recommendedName>
        <fullName evidence="7 8">Ribulokinase</fullName>
        <ecNumber evidence="7 8">2.7.1.16</ecNumber>
    </recommendedName>
</protein>
<evidence type="ECO:0000256" key="3">
    <source>
        <dbReference type="ARBA" id="ARBA00022777"/>
    </source>
</evidence>
<dbReference type="EMBL" id="JABFOR010000079">
    <property type="protein sequence ID" value="NOJ74113.1"/>
    <property type="molecule type" value="Genomic_DNA"/>
</dbReference>
<evidence type="ECO:0000256" key="9">
    <source>
        <dbReference type="RuleBase" id="RU003455"/>
    </source>
</evidence>
<evidence type="ECO:0000256" key="6">
    <source>
        <dbReference type="ARBA" id="ARBA00023277"/>
    </source>
</evidence>
<dbReference type="EC" id="2.7.1.16" evidence="7 8"/>
<dbReference type="Gene3D" id="3.30.420.40">
    <property type="match status" value="2"/>
</dbReference>
<dbReference type="SUPFAM" id="SSF53067">
    <property type="entry name" value="Actin-like ATPase domain"/>
    <property type="match status" value="2"/>
</dbReference>
<dbReference type="PANTHER" id="PTHR43435:SF4">
    <property type="entry name" value="FGGY CARBOHYDRATE KINASE DOMAIN-CONTAINING PROTEIN"/>
    <property type="match status" value="1"/>
</dbReference>
<reference evidence="12 13" key="1">
    <citation type="submission" date="2020-05" db="EMBL/GenBank/DDBJ databases">
        <title>Whole genome sequencing and identification of novel metabolites from Paenibacillus alvei strain JR949.</title>
        <authorList>
            <person name="Rajendhran J."/>
            <person name="Sree Pranav P."/>
            <person name="Mahalakshmi B."/>
            <person name="Karthikeyan R."/>
        </authorList>
    </citation>
    <scope>NUCLEOTIDE SEQUENCE [LARGE SCALE GENOMIC DNA]</scope>
    <source>
        <strain evidence="12 13">JR949</strain>
    </source>
</reference>
<dbReference type="GO" id="GO:0005524">
    <property type="term" value="F:ATP binding"/>
    <property type="evidence" value="ECO:0007669"/>
    <property type="project" value="UniProtKB-UniRule"/>
</dbReference>
<dbReference type="HAMAP" id="MF_00520">
    <property type="entry name" value="Ribulokinase"/>
    <property type="match status" value="1"/>
</dbReference>
<keyword evidence="6 7" id="KW-0119">Carbohydrate metabolism</keyword>
<evidence type="ECO:0000256" key="5">
    <source>
        <dbReference type="ARBA" id="ARBA00022935"/>
    </source>
</evidence>
<comment type="catalytic activity">
    <reaction evidence="7">
        <text>D-ribulose + ATP = D-ribulose 5-phosphate + ADP + H(+)</text>
        <dbReference type="Rhea" id="RHEA:17601"/>
        <dbReference type="ChEBI" id="CHEBI:15378"/>
        <dbReference type="ChEBI" id="CHEBI:17173"/>
        <dbReference type="ChEBI" id="CHEBI:30616"/>
        <dbReference type="ChEBI" id="CHEBI:58121"/>
        <dbReference type="ChEBI" id="CHEBI:456216"/>
        <dbReference type="EC" id="2.7.1.16"/>
    </reaction>
</comment>
<evidence type="ECO:0000259" key="10">
    <source>
        <dbReference type="Pfam" id="PF00370"/>
    </source>
</evidence>
<accession>A0AAP7A779</accession>
<dbReference type="InterPro" id="IPR018483">
    <property type="entry name" value="Carb_kinase_FGGY_CS"/>
</dbReference>
<dbReference type="GO" id="GO:0008741">
    <property type="term" value="F:ribulokinase activity"/>
    <property type="evidence" value="ECO:0007669"/>
    <property type="project" value="UniProtKB-UniRule"/>
</dbReference>
<dbReference type="InterPro" id="IPR005929">
    <property type="entry name" value="Ribulokinase"/>
</dbReference>
<evidence type="ECO:0000256" key="7">
    <source>
        <dbReference type="HAMAP-Rule" id="MF_00520"/>
    </source>
</evidence>
<dbReference type="PIRSF" id="PIRSF000538">
    <property type="entry name" value="GlpK"/>
    <property type="match status" value="1"/>
</dbReference>
<dbReference type="InterPro" id="IPR000577">
    <property type="entry name" value="Carb_kinase_FGGY"/>
</dbReference>
<dbReference type="GO" id="GO:0019150">
    <property type="term" value="F:D-ribulokinase activity"/>
    <property type="evidence" value="ECO:0007669"/>
    <property type="project" value="TreeGrafter"/>
</dbReference>
<feature type="domain" description="Carbohydrate kinase FGGY N-terminal" evidence="10">
    <location>
        <begin position="4"/>
        <end position="279"/>
    </location>
</feature>
<dbReference type="Pfam" id="PF02782">
    <property type="entry name" value="FGGY_C"/>
    <property type="match status" value="1"/>
</dbReference>
<comment type="catalytic activity">
    <reaction evidence="7 9">
        <text>L-ribulose + ATP = L-ribulose 5-phosphate + ADP + H(+)</text>
        <dbReference type="Rhea" id="RHEA:22072"/>
        <dbReference type="ChEBI" id="CHEBI:15378"/>
        <dbReference type="ChEBI" id="CHEBI:16880"/>
        <dbReference type="ChEBI" id="CHEBI:30616"/>
        <dbReference type="ChEBI" id="CHEBI:58226"/>
        <dbReference type="ChEBI" id="CHEBI:456216"/>
        <dbReference type="EC" id="2.7.1.16"/>
    </reaction>
</comment>
<evidence type="ECO:0000313" key="13">
    <source>
        <dbReference type="Proteomes" id="UP000552038"/>
    </source>
</evidence>
<keyword evidence="5 7" id="KW-0054">Arabinose catabolism</keyword>
<organism evidence="12 13">
    <name type="scientific">Paenibacillus alvei</name>
    <name type="common">Bacillus alvei</name>
    <dbReference type="NCBI Taxonomy" id="44250"/>
    <lineage>
        <taxon>Bacteria</taxon>
        <taxon>Bacillati</taxon>
        <taxon>Bacillota</taxon>
        <taxon>Bacilli</taxon>
        <taxon>Bacillales</taxon>
        <taxon>Paenibacillaceae</taxon>
        <taxon>Paenibacillus</taxon>
    </lineage>
</organism>
<evidence type="ECO:0000256" key="8">
    <source>
        <dbReference type="NCBIfam" id="TIGR01234"/>
    </source>
</evidence>
<dbReference type="NCBIfam" id="TIGR01234">
    <property type="entry name" value="L-ribulokinase"/>
    <property type="match status" value="1"/>
</dbReference>
<keyword evidence="1 7" id="KW-0808">Transferase</keyword>
<comment type="caution">
    <text evidence="12">The sequence shown here is derived from an EMBL/GenBank/DDBJ whole genome shotgun (WGS) entry which is preliminary data.</text>
</comment>
<evidence type="ECO:0000256" key="1">
    <source>
        <dbReference type="ARBA" id="ARBA00022679"/>
    </source>
</evidence>
<keyword evidence="3 7" id="KW-0418">Kinase</keyword>
<gene>
    <name evidence="7" type="primary">araB</name>
    <name evidence="12" type="ORF">HMI46_26760</name>
</gene>
<sequence length="566" mass="61750">MEKYVVGIDYGTLSARTILVNASTGEISASAEMNYPHGVMDQVMPDGVTKLGPDWALQHPQDYLQCTTETLAKVLETSGIDARQIIGVGTDFTECTMLPVKADGTPLCMLDAYKNNPHAYVKLWKHHAAAEEADRLNDIARMRGEEFLDYYGGKISSEWMFPKIWQILNEAPEIFEAADRFMELADWITLQLTGTETRNSCTAGYKSIWHKQNGFPSNSFLKALDPRLEYVVDEKMSRTIYPVGTKAGSITEESAKWTGLAAGTAVSVGIGDAHCAVIGCGITTPDILLMVMGTSGCDMLVSETAVKVPGISGICEDGILPGFYGYEAGQSCMGDHFSWFANHCVPERLEQEARAANKHVLQLLNEKAEKIKPGASGLIALDWWNGNRSVLVDADLTGSMFGMTTATTAEEMYKALVEAVAFGKRMIIENFVQHGVPIAKIMATGGIAEKSPFIMQTFADIIGMPIHVAATQQGTAMGAAMLGAVAAGSTNGGYDSIQQAGKAMGGGIKKTYEPQRKHRDIYNRLYAQYVRLHDYFGRNEQSPIKQLKAIKLEVMSKDRSIKTSID</sequence>
<dbReference type="GO" id="GO:0019569">
    <property type="term" value="P:L-arabinose catabolic process to D-xylulose 5-phosphate"/>
    <property type="evidence" value="ECO:0007669"/>
    <property type="project" value="UniProtKB-UniRule"/>
</dbReference>